<evidence type="ECO:0000259" key="4">
    <source>
        <dbReference type="PROSITE" id="PS01179"/>
    </source>
</evidence>
<reference evidence="7 8" key="1">
    <citation type="submission" date="2017-06" db="EMBL/GenBank/DDBJ databases">
        <title>A platform for efficient transgenesis in Macrostomum lignano, a flatworm model organism for stem cell research.</title>
        <authorList>
            <person name="Berezikov E."/>
        </authorList>
    </citation>
    <scope>NUCLEOTIDE SEQUENCE [LARGE SCALE GENOMIC DNA]</scope>
    <source>
        <strain evidence="7">DV1</strain>
        <tissue evidence="7">Whole organism</tissue>
    </source>
</reference>
<evidence type="ECO:0000256" key="1">
    <source>
        <dbReference type="ARBA" id="ARBA00022999"/>
    </source>
</evidence>
<evidence type="ECO:0000313" key="6">
    <source>
        <dbReference type="EMBL" id="PAA55181.1"/>
    </source>
</evidence>
<organism evidence="7 8">
    <name type="scientific">Macrostomum lignano</name>
    <dbReference type="NCBI Taxonomy" id="282301"/>
    <lineage>
        <taxon>Eukaryota</taxon>
        <taxon>Metazoa</taxon>
        <taxon>Spiralia</taxon>
        <taxon>Lophotrochozoa</taxon>
        <taxon>Platyhelminthes</taxon>
        <taxon>Rhabditophora</taxon>
        <taxon>Macrostomorpha</taxon>
        <taxon>Macrostomida</taxon>
        <taxon>Macrostomidae</taxon>
        <taxon>Macrostomum</taxon>
    </lineage>
</organism>
<dbReference type="PANTHER" id="PTHR10337">
    <property type="entry name" value="SHC TRANSFORMING PROTEIN"/>
    <property type="match status" value="1"/>
</dbReference>
<feature type="region of interest" description="Disordered" evidence="3">
    <location>
        <begin position="205"/>
        <end position="256"/>
    </location>
</feature>
<dbReference type="STRING" id="282301.A0A267FUL9"/>
<dbReference type="PROSITE" id="PS50001">
    <property type="entry name" value="SH2"/>
    <property type="match status" value="1"/>
</dbReference>
<dbReference type="Gene3D" id="3.30.505.10">
    <property type="entry name" value="SH2 domain"/>
    <property type="match status" value="1"/>
</dbReference>
<dbReference type="InterPro" id="IPR006020">
    <property type="entry name" value="PTB/PI_dom"/>
</dbReference>
<dbReference type="Proteomes" id="UP000215902">
    <property type="component" value="Unassembled WGS sequence"/>
</dbReference>
<proteinExistence type="predicted"/>
<name>A0A267FUL9_9PLAT</name>
<dbReference type="InterPro" id="IPR006019">
    <property type="entry name" value="PID_Shc-like"/>
</dbReference>
<dbReference type="FunFam" id="2.30.29.30:FF:000377">
    <property type="entry name" value="Shc transforming protein"/>
    <property type="match status" value="1"/>
</dbReference>
<evidence type="ECO:0000256" key="2">
    <source>
        <dbReference type="PROSITE-ProRule" id="PRU00191"/>
    </source>
</evidence>
<feature type="domain" description="SH2" evidence="5">
    <location>
        <begin position="298"/>
        <end position="396"/>
    </location>
</feature>
<dbReference type="InterPro" id="IPR051235">
    <property type="entry name" value="CEP152/SHC-Transforming"/>
</dbReference>
<dbReference type="SMART" id="SM00252">
    <property type="entry name" value="SH2"/>
    <property type="match status" value="1"/>
</dbReference>
<dbReference type="GO" id="GO:0030971">
    <property type="term" value="F:receptor tyrosine kinase binding"/>
    <property type="evidence" value="ECO:0007669"/>
    <property type="project" value="TreeGrafter"/>
</dbReference>
<dbReference type="SUPFAM" id="SSF50729">
    <property type="entry name" value="PH domain-like"/>
    <property type="match status" value="1"/>
</dbReference>
<dbReference type="PANTHER" id="PTHR10337:SF11">
    <property type="entry name" value="DSHC PROTEIN"/>
    <property type="match status" value="1"/>
</dbReference>
<dbReference type="AlphaFoldDB" id="A0A267FUL9"/>
<dbReference type="PROSITE" id="PS01179">
    <property type="entry name" value="PID"/>
    <property type="match status" value="1"/>
</dbReference>
<dbReference type="GO" id="GO:0035556">
    <property type="term" value="P:intracellular signal transduction"/>
    <property type="evidence" value="ECO:0007669"/>
    <property type="project" value="InterPro"/>
</dbReference>
<evidence type="ECO:0000313" key="7">
    <source>
        <dbReference type="EMBL" id="PAA77515.1"/>
    </source>
</evidence>
<dbReference type="PRINTS" id="PR00629">
    <property type="entry name" value="SHCPIDOMAIN"/>
</dbReference>
<keyword evidence="8" id="KW-1185">Reference proteome</keyword>
<dbReference type="EMBL" id="NIVC01002792">
    <property type="protein sequence ID" value="PAA55181.1"/>
    <property type="molecule type" value="Genomic_DNA"/>
</dbReference>
<dbReference type="CDD" id="cd01209">
    <property type="entry name" value="PTB_Shc"/>
    <property type="match status" value="1"/>
</dbReference>
<dbReference type="PRINTS" id="PR00401">
    <property type="entry name" value="SH2DOMAIN"/>
</dbReference>
<feature type="domain" description="PID" evidence="4">
    <location>
        <begin position="28"/>
        <end position="180"/>
    </location>
</feature>
<gene>
    <name evidence="7" type="ORF">BOX15_Mlig012708g1</name>
    <name evidence="6" type="ORF">BOX15_Mlig024381g1</name>
</gene>
<comment type="caution">
    <text evidence="7">The sequence shown here is derived from an EMBL/GenBank/DDBJ whole genome shotgun (WGS) entry which is preliminary data.</text>
</comment>
<dbReference type="SUPFAM" id="SSF55550">
    <property type="entry name" value="SH2 domain"/>
    <property type="match status" value="1"/>
</dbReference>
<dbReference type="OrthoDB" id="9938362at2759"/>
<dbReference type="Pfam" id="PF00640">
    <property type="entry name" value="PID"/>
    <property type="match status" value="1"/>
</dbReference>
<evidence type="ECO:0008006" key="9">
    <source>
        <dbReference type="Google" id="ProtNLM"/>
    </source>
</evidence>
<dbReference type="SMART" id="SM00462">
    <property type="entry name" value="PTB"/>
    <property type="match status" value="1"/>
</dbReference>
<protein>
    <recommendedName>
        <fullName evidence="9">SHC-transforming protein 1</fullName>
    </recommendedName>
</protein>
<dbReference type="Gene3D" id="2.30.29.30">
    <property type="entry name" value="Pleckstrin-homology domain (PH domain)/Phosphotyrosine-binding domain (PTB)"/>
    <property type="match status" value="1"/>
</dbReference>
<evidence type="ECO:0000313" key="8">
    <source>
        <dbReference type="Proteomes" id="UP000215902"/>
    </source>
</evidence>
<dbReference type="Pfam" id="PF00017">
    <property type="entry name" value="SH2"/>
    <property type="match status" value="1"/>
</dbReference>
<dbReference type="InterPro" id="IPR000980">
    <property type="entry name" value="SH2"/>
</dbReference>
<keyword evidence="1 2" id="KW-0727">SH2 domain</keyword>
<evidence type="ECO:0000259" key="5">
    <source>
        <dbReference type="PROSITE" id="PS50001"/>
    </source>
</evidence>
<dbReference type="InterPro" id="IPR036860">
    <property type="entry name" value="SH2_dom_sf"/>
</dbReference>
<sequence>MSSQMASTGGGRKPRFVHPDYSLAPNCGVTYGVRYVGSVPVLASTRSLKTDMRNQVTRAAICMCCESAGLLMPGKKRRDKAIAKLLGDRPAMQHSGCSVNITVTTQSINVVAMDTQAVIANHDLVNVSFASGGDADTMDYVAYVAKDALQGRACYVIECPDGLASDVVSTIGQAFELRYKGLYCAPVASTAPASAAAAAAPAASGYRPGTNGAAHQPAAFTPSADAQQKPSSKQNDSRGGIGLEAPAPALPPRLAPATAGIDSAAAATASSAYLVPTPSAAADTAATGPEQPSLSQPWYHGLVTRLDAEALLKSEGDYLVRSASGQPGQFVLSGRLSGLGPGGQPRFKHLLLIDPEGRVRTRDRVFDSVEQLIRFHCDSRLPIVSEDSELVLGQAVHRRR</sequence>
<evidence type="ECO:0000256" key="3">
    <source>
        <dbReference type="SAM" id="MobiDB-lite"/>
    </source>
</evidence>
<accession>A0A267FUL9</accession>
<feature type="compositionally biased region" description="Polar residues" evidence="3">
    <location>
        <begin position="224"/>
        <end position="234"/>
    </location>
</feature>
<dbReference type="EMBL" id="NIVC01000736">
    <property type="protein sequence ID" value="PAA77515.1"/>
    <property type="molecule type" value="Genomic_DNA"/>
</dbReference>
<dbReference type="InterPro" id="IPR011993">
    <property type="entry name" value="PH-like_dom_sf"/>
</dbReference>
<dbReference type="GO" id="GO:0005886">
    <property type="term" value="C:plasma membrane"/>
    <property type="evidence" value="ECO:0007669"/>
    <property type="project" value="TreeGrafter"/>
</dbReference>
<dbReference type="GO" id="GO:0007169">
    <property type="term" value="P:cell surface receptor protein tyrosine kinase signaling pathway"/>
    <property type="evidence" value="ECO:0007669"/>
    <property type="project" value="TreeGrafter"/>
</dbReference>